<protein>
    <submittedName>
        <fullName evidence="1">Uncharacterized protein</fullName>
    </submittedName>
</protein>
<dbReference type="EMBL" id="DRZX01000171">
    <property type="protein sequence ID" value="HHS48907.1"/>
    <property type="molecule type" value="Genomic_DNA"/>
</dbReference>
<proteinExistence type="predicted"/>
<evidence type="ECO:0000313" key="1">
    <source>
        <dbReference type="EMBL" id="HHS48907.1"/>
    </source>
</evidence>
<name>A0A7C6E8B2_DESAE</name>
<organism evidence="1">
    <name type="scientific">Desulfurella acetivorans</name>
    <dbReference type="NCBI Taxonomy" id="33002"/>
    <lineage>
        <taxon>Bacteria</taxon>
        <taxon>Pseudomonadati</taxon>
        <taxon>Campylobacterota</taxon>
        <taxon>Desulfurellia</taxon>
        <taxon>Desulfurellales</taxon>
        <taxon>Desulfurellaceae</taxon>
        <taxon>Desulfurella</taxon>
    </lineage>
</organism>
<gene>
    <name evidence="1" type="ORF">ENM99_03485</name>
</gene>
<dbReference type="AlphaFoldDB" id="A0A7C6E8B2"/>
<sequence>MMLIGEQILNSAINIIESDKSINLLVYYSDIKKLDIDDFVKKDIKKIIVFKQAEIEEENHDKLENFNN</sequence>
<accession>A0A7C6E8B2</accession>
<feature type="non-terminal residue" evidence="1">
    <location>
        <position position="68"/>
    </location>
</feature>
<comment type="caution">
    <text evidence="1">The sequence shown here is derived from an EMBL/GenBank/DDBJ whole genome shotgun (WGS) entry which is preliminary data.</text>
</comment>
<reference evidence="1" key="1">
    <citation type="journal article" date="2020" name="mSystems">
        <title>Genome- and Community-Level Interaction Insights into Carbon Utilization and Element Cycling Functions of Hydrothermarchaeota in Hydrothermal Sediment.</title>
        <authorList>
            <person name="Zhou Z."/>
            <person name="Liu Y."/>
            <person name="Xu W."/>
            <person name="Pan J."/>
            <person name="Luo Z.H."/>
            <person name="Li M."/>
        </authorList>
    </citation>
    <scope>NUCLEOTIDE SEQUENCE [LARGE SCALE GENOMIC DNA]</scope>
    <source>
        <strain evidence="1">SpSt-1135</strain>
    </source>
</reference>
<dbReference type="Proteomes" id="UP000886400">
    <property type="component" value="Unassembled WGS sequence"/>
</dbReference>